<dbReference type="PANTHER" id="PTHR33204:SF38">
    <property type="entry name" value="HTH-TYPE TRANSCRIPTIONAL ACTIVATOR HXLR"/>
    <property type="match status" value="1"/>
</dbReference>
<dbReference type="SUPFAM" id="SSF46785">
    <property type="entry name" value="Winged helix' DNA-binding domain"/>
    <property type="match status" value="1"/>
</dbReference>
<accession>A0A2W0CW51</accession>
<evidence type="ECO:0000313" key="5">
    <source>
        <dbReference type="EMBL" id="PYY27891.1"/>
    </source>
</evidence>
<dbReference type="PANTHER" id="PTHR33204">
    <property type="entry name" value="TRANSCRIPTIONAL REGULATOR, MARR FAMILY"/>
    <property type="match status" value="1"/>
</dbReference>
<feature type="domain" description="HTH hxlR-type" evidence="4">
    <location>
        <begin position="13"/>
        <end position="111"/>
    </location>
</feature>
<dbReference type="EMBL" id="PRLG01000021">
    <property type="protein sequence ID" value="PYY27891.1"/>
    <property type="molecule type" value="Genomic_DNA"/>
</dbReference>
<comment type="caution">
    <text evidence="5">The sequence shown here is derived from an EMBL/GenBank/DDBJ whole genome shotgun (WGS) entry which is preliminary data.</text>
</comment>
<dbReference type="Pfam" id="PF01638">
    <property type="entry name" value="HxlR"/>
    <property type="match status" value="1"/>
</dbReference>
<dbReference type="GO" id="GO:0003677">
    <property type="term" value="F:DNA binding"/>
    <property type="evidence" value="ECO:0007669"/>
    <property type="project" value="UniProtKB-KW"/>
</dbReference>
<organism evidence="5 6">
    <name type="scientific">Paenibacillus illinoisensis</name>
    <dbReference type="NCBI Taxonomy" id="59845"/>
    <lineage>
        <taxon>Bacteria</taxon>
        <taxon>Bacillati</taxon>
        <taxon>Bacillota</taxon>
        <taxon>Bacilli</taxon>
        <taxon>Bacillales</taxon>
        <taxon>Paenibacillaceae</taxon>
        <taxon>Paenibacillus</taxon>
    </lineage>
</organism>
<dbReference type="InterPro" id="IPR036388">
    <property type="entry name" value="WH-like_DNA-bd_sf"/>
</dbReference>
<gene>
    <name evidence="5" type="primary">ykvN</name>
    <name evidence="5" type="ORF">PIL02S_04564</name>
</gene>
<reference evidence="5 6" key="1">
    <citation type="submission" date="2018-01" db="EMBL/GenBank/DDBJ databases">
        <title>Genome sequence of the PGP bacterium Paenibacillus illinoisensis E3.</title>
        <authorList>
            <person name="Rolli E."/>
            <person name="Marasco R."/>
            <person name="Bessem C."/>
            <person name="Michoud G."/>
            <person name="Gaiarsa S."/>
            <person name="Borin S."/>
            <person name="Daffonchio D."/>
        </authorList>
    </citation>
    <scope>NUCLEOTIDE SEQUENCE [LARGE SCALE GENOMIC DNA]</scope>
    <source>
        <strain evidence="5 6">E3</strain>
    </source>
</reference>
<dbReference type="InterPro" id="IPR002577">
    <property type="entry name" value="HTH_HxlR"/>
</dbReference>
<evidence type="ECO:0000313" key="6">
    <source>
        <dbReference type="Proteomes" id="UP000247459"/>
    </source>
</evidence>
<dbReference type="Gene3D" id="1.10.10.10">
    <property type="entry name" value="Winged helix-like DNA-binding domain superfamily/Winged helix DNA-binding domain"/>
    <property type="match status" value="1"/>
</dbReference>
<dbReference type="InterPro" id="IPR036390">
    <property type="entry name" value="WH_DNA-bd_sf"/>
</dbReference>
<keyword evidence="2" id="KW-0238">DNA-binding</keyword>
<evidence type="ECO:0000259" key="4">
    <source>
        <dbReference type="PROSITE" id="PS51118"/>
    </source>
</evidence>
<evidence type="ECO:0000256" key="1">
    <source>
        <dbReference type="ARBA" id="ARBA00023015"/>
    </source>
</evidence>
<evidence type="ECO:0000256" key="3">
    <source>
        <dbReference type="ARBA" id="ARBA00023163"/>
    </source>
</evidence>
<dbReference type="Proteomes" id="UP000247459">
    <property type="component" value="Unassembled WGS sequence"/>
</dbReference>
<evidence type="ECO:0000256" key="2">
    <source>
        <dbReference type="ARBA" id="ARBA00023125"/>
    </source>
</evidence>
<sequence>MRDGASQLKTFYCDLEITLDVIGGKWRPLILYYLIKGPKRTGELKRLIPSISQKMLVQSLRELESNHLIIRTMFNQVPPKVEYAVSEMGMSLEPTLRALCDWGQDYAEKALNKDEYRRLNVE</sequence>
<keyword evidence="1" id="KW-0805">Transcription regulation</keyword>
<dbReference type="AlphaFoldDB" id="A0A2W0CW51"/>
<keyword evidence="3" id="KW-0804">Transcription</keyword>
<dbReference type="PROSITE" id="PS51118">
    <property type="entry name" value="HTH_HXLR"/>
    <property type="match status" value="1"/>
</dbReference>
<protein>
    <submittedName>
        <fullName evidence="5">YkvN protein</fullName>
    </submittedName>
</protein>
<proteinExistence type="predicted"/>
<name>A0A2W0CW51_9BACL</name>